<name>A0A1M5EP29_9ACTN</name>
<dbReference type="PROSITE" id="PS50106">
    <property type="entry name" value="PDZ"/>
    <property type="match status" value="1"/>
</dbReference>
<gene>
    <name evidence="5" type="ORF">SAMN05443575_0954</name>
</gene>
<feature type="active site" evidence="1">
    <location>
        <position position="303"/>
    </location>
</feature>
<dbReference type="InterPro" id="IPR036034">
    <property type="entry name" value="PDZ_sf"/>
</dbReference>
<dbReference type="SUPFAM" id="SSF54211">
    <property type="entry name" value="Ribosomal protein S5 domain 2-like"/>
    <property type="match status" value="1"/>
</dbReference>
<dbReference type="STRING" id="1206085.SAMN05443575_0954"/>
<dbReference type="Pfam" id="PF13180">
    <property type="entry name" value="PDZ_2"/>
    <property type="match status" value="1"/>
</dbReference>
<evidence type="ECO:0000313" key="6">
    <source>
        <dbReference type="Proteomes" id="UP000186132"/>
    </source>
</evidence>
<dbReference type="Pfam" id="PF05362">
    <property type="entry name" value="Lon_C"/>
    <property type="match status" value="1"/>
</dbReference>
<evidence type="ECO:0000256" key="2">
    <source>
        <dbReference type="SAM" id="Phobius"/>
    </source>
</evidence>
<protein>
    <recommendedName>
        <fullName evidence="1">endopeptidase La</fullName>
        <ecNumber evidence="1">3.4.21.53</ecNumber>
    </recommendedName>
</protein>
<dbReference type="PANTHER" id="PTHR10046">
    <property type="entry name" value="ATP DEPENDENT LON PROTEASE FAMILY MEMBER"/>
    <property type="match status" value="1"/>
</dbReference>
<dbReference type="GO" id="GO:0030163">
    <property type="term" value="P:protein catabolic process"/>
    <property type="evidence" value="ECO:0007669"/>
    <property type="project" value="InterPro"/>
</dbReference>
<feature type="domain" description="PDZ" evidence="3">
    <location>
        <begin position="134"/>
        <end position="211"/>
    </location>
</feature>
<dbReference type="EMBL" id="FQVU01000001">
    <property type="protein sequence ID" value="SHF80975.1"/>
    <property type="molecule type" value="Genomic_DNA"/>
</dbReference>
<dbReference type="InterPro" id="IPR020568">
    <property type="entry name" value="Ribosomal_Su5_D2-typ_SF"/>
</dbReference>
<sequence>MPFPPAESVPGGTGFARLSRRVRSLIVAGVLFVVLFALIFSLPVPYVVLSPGPTYNTLGADDGGRSIIKISGTTVRRTTGNLNLTTVGVNTDSVTPYQAFVGWLKGDEVVVPRASVYPPGQSQQQTDKQNTQDFVTSQDSAVTAASCELGYAKAFGVVSVLADGASAGKLRTGDALVSLDGGDASSAGKLRALLAKTKAGDTVTVTVRRNGATKEVPVTLSAAPKGQQGGRLGVSISDGCLAPFTVDLGLANQIGGPSAGLMFALGIIDKVGPRDLTKGRFIAGTGTIDPDGTVGPIGGIQLKMIAARAKGATVFLAPEDNCDDVRGNVPDGLRVVKVSTLHDAVSDLEKIEQGQAVPSC</sequence>
<feature type="transmembrane region" description="Helical" evidence="2">
    <location>
        <begin position="25"/>
        <end position="48"/>
    </location>
</feature>
<dbReference type="InterPro" id="IPR027065">
    <property type="entry name" value="Lon_Prtase"/>
</dbReference>
<evidence type="ECO:0000259" key="4">
    <source>
        <dbReference type="PROSITE" id="PS51786"/>
    </source>
</evidence>
<keyword evidence="1" id="KW-0645">Protease</keyword>
<keyword evidence="2" id="KW-0812">Transmembrane</keyword>
<dbReference type="EC" id="3.4.21.53" evidence="1"/>
<dbReference type="GO" id="GO:0005524">
    <property type="term" value="F:ATP binding"/>
    <property type="evidence" value="ECO:0007669"/>
    <property type="project" value="InterPro"/>
</dbReference>
<evidence type="ECO:0000259" key="3">
    <source>
        <dbReference type="PROSITE" id="PS50106"/>
    </source>
</evidence>
<keyword evidence="6" id="KW-1185">Reference proteome</keyword>
<dbReference type="InterPro" id="IPR008269">
    <property type="entry name" value="Lon_proteolytic"/>
</dbReference>
<dbReference type="PROSITE" id="PS51786">
    <property type="entry name" value="LON_PROTEOLYTIC"/>
    <property type="match status" value="1"/>
</dbReference>
<feature type="domain" description="Lon proteolytic" evidence="4">
    <location>
        <begin position="253"/>
        <end position="351"/>
    </location>
</feature>
<proteinExistence type="inferred from homology"/>
<organism evidence="5 6">
    <name type="scientific">Jatrophihabitans endophyticus</name>
    <dbReference type="NCBI Taxonomy" id="1206085"/>
    <lineage>
        <taxon>Bacteria</taxon>
        <taxon>Bacillati</taxon>
        <taxon>Actinomycetota</taxon>
        <taxon>Actinomycetes</taxon>
        <taxon>Jatrophihabitantales</taxon>
        <taxon>Jatrophihabitantaceae</taxon>
        <taxon>Jatrophihabitans</taxon>
    </lineage>
</organism>
<accession>A0A1M5EP29</accession>
<dbReference type="GO" id="GO:0004252">
    <property type="term" value="F:serine-type endopeptidase activity"/>
    <property type="evidence" value="ECO:0007669"/>
    <property type="project" value="UniProtKB-UniRule"/>
</dbReference>
<evidence type="ECO:0000313" key="5">
    <source>
        <dbReference type="EMBL" id="SHF80975.1"/>
    </source>
</evidence>
<dbReference type="InterPro" id="IPR014721">
    <property type="entry name" value="Ribsml_uS5_D2-typ_fold_subgr"/>
</dbReference>
<feature type="active site" evidence="1">
    <location>
        <position position="258"/>
    </location>
</feature>
<comment type="catalytic activity">
    <reaction evidence="1">
        <text>Hydrolysis of proteins in presence of ATP.</text>
        <dbReference type="EC" id="3.4.21.53"/>
    </reaction>
</comment>
<keyword evidence="2" id="KW-1133">Transmembrane helix</keyword>
<keyword evidence="2" id="KW-0472">Membrane</keyword>
<dbReference type="Gene3D" id="2.30.42.10">
    <property type="match status" value="1"/>
</dbReference>
<dbReference type="GO" id="GO:0006508">
    <property type="term" value="P:proteolysis"/>
    <property type="evidence" value="ECO:0007669"/>
    <property type="project" value="UniProtKB-KW"/>
</dbReference>
<evidence type="ECO:0000256" key="1">
    <source>
        <dbReference type="PROSITE-ProRule" id="PRU01122"/>
    </source>
</evidence>
<dbReference type="InterPro" id="IPR001478">
    <property type="entry name" value="PDZ"/>
</dbReference>
<dbReference type="Proteomes" id="UP000186132">
    <property type="component" value="Unassembled WGS sequence"/>
</dbReference>
<dbReference type="Gene3D" id="3.30.230.10">
    <property type="match status" value="1"/>
</dbReference>
<dbReference type="SUPFAM" id="SSF50156">
    <property type="entry name" value="PDZ domain-like"/>
    <property type="match status" value="1"/>
</dbReference>
<reference evidence="5 6" key="1">
    <citation type="submission" date="2016-11" db="EMBL/GenBank/DDBJ databases">
        <authorList>
            <person name="Jaros S."/>
            <person name="Januszkiewicz K."/>
            <person name="Wedrychowicz H."/>
        </authorList>
    </citation>
    <scope>NUCLEOTIDE SEQUENCE [LARGE SCALE GENOMIC DNA]</scope>
    <source>
        <strain evidence="5 6">DSM 45627</strain>
    </source>
</reference>
<dbReference type="AlphaFoldDB" id="A0A1M5EP29"/>
<comment type="similarity">
    <text evidence="1">Belongs to the peptidase S16 family.</text>
</comment>
<keyword evidence="1" id="KW-0720">Serine protease</keyword>
<keyword evidence="1" id="KW-0378">Hydrolase</keyword>
<dbReference type="GO" id="GO:0004176">
    <property type="term" value="F:ATP-dependent peptidase activity"/>
    <property type="evidence" value="ECO:0007669"/>
    <property type="project" value="UniProtKB-UniRule"/>
</dbReference>